<accession>K6W4H3</accession>
<evidence type="ECO:0000256" key="1">
    <source>
        <dbReference type="ARBA" id="ARBA00022676"/>
    </source>
</evidence>
<dbReference type="Pfam" id="PF03808">
    <property type="entry name" value="Glyco_tran_WecG"/>
    <property type="match status" value="1"/>
</dbReference>
<dbReference type="CDD" id="cd06533">
    <property type="entry name" value="Glyco_transf_WecG_TagA"/>
    <property type="match status" value="1"/>
</dbReference>
<reference evidence="3 4" key="1">
    <citation type="submission" date="2012-08" db="EMBL/GenBank/DDBJ databases">
        <title>Whole genome shotgun sequence of Austwickia chelonae NBRC 105200.</title>
        <authorList>
            <person name="Yoshida I."/>
            <person name="Hosoyama A."/>
            <person name="Tsuchikane K."/>
            <person name="Katsumata H."/>
            <person name="Ando Y."/>
            <person name="Ohji S."/>
            <person name="Hamada M."/>
            <person name="Tamura T."/>
            <person name="Yamazoe A."/>
            <person name="Yamazaki S."/>
            <person name="Fujita N."/>
        </authorList>
    </citation>
    <scope>NUCLEOTIDE SEQUENCE [LARGE SCALE GENOMIC DNA]</scope>
    <source>
        <strain evidence="3 4">NBRC 105200</strain>
    </source>
</reference>
<dbReference type="InterPro" id="IPR004629">
    <property type="entry name" value="WecG_TagA_CpsF"/>
</dbReference>
<dbReference type="Proteomes" id="UP000008495">
    <property type="component" value="Unassembled WGS sequence"/>
</dbReference>
<name>K6W4H3_9MICO</name>
<dbReference type="NCBIfam" id="TIGR00696">
    <property type="entry name" value="wecG_tagA_cpsF"/>
    <property type="match status" value="1"/>
</dbReference>
<evidence type="ECO:0000313" key="3">
    <source>
        <dbReference type="EMBL" id="GAB76707.1"/>
    </source>
</evidence>
<dbReference type="EMBL" id="BAGZ01000002">
    <property type="protein sequence ID" value="GAB76707.1"/>
    <property type="molecule type" value="Genomic_DNA"/>
</dbReference>
<dbReference type="PANTHER" id="PTHR34136">
    <property type="match status" value="1"/>
</dbReference>
<evidence type="ECO:0000256" key="2">
    <source>
        <dbReference type="ARBA" id="ARBA00022679"/>
    </source>
</evidence>
<dbReference type="STRING" id="100225.SAMN05421595_1839"/>
<keyword evidence="1" id="KW-0328">Glycosyltransferase</keyword>
<dbReference type="PANTHER" id="PTHR34136:SF1">
    <property type="entry name" value="UDP-N-ACETYL-D-MANNOSAMINURONIC ACID TRANSFERASE"/>
    <property type="match status" value="1"/>
</dbReference>
<keyword evidence="2 3" id="KW-0808">Transferase</keyword>
<dbReference type="GO" id="GO:0016758">
    <property type="term" value="F:hexosyltransferase activity"/>
    <property type="evidence" value="ECO:0007669"/>
    <property type="project" value="TreeGrafter"/>
</dbReference>
<sequence length="415" mass="46309">MSLLALTPVILVRAATGYARTGKMVDAAEAVGPAEHTFRLWTLAGEGRGATILHLWSVIRGDMRIMGPFPLNSDEARALPDRQLWRVDGMPGIFSTHRLREYTGITYESDQADDRALMADRSLARSGNLGLIVRSLLASALRTPPGQEQPDQVNLFDVSIANTTMEEALSQVITRAREEPRTGQADLVYFVNPGCLNIAVTDRSYRMVLHRASLILPDGIGLKVASRMKGIALRENVNGTDMFPRLCKAAADEGIPIFLLGARPGVAETAARAVQHAYPGLRIVGTHHGYISSHDDEVVDLVNRSGARLLLVAMGVPQQEMWCDRMRPRLDPGVIMGVGGLFDFYSGRIPRAPLWVRELGMEWVWRLKQEPRRMWRRYVIGNPLFLFRVWQEKTVRAPQGPSEYPRSHDDVPREC</sequence>
<organism evidence="3 4">
    <name type="scientific">Austwickia chelonae NBRC 105200</name>
    <dbReference type="NCBI Taxonomy" id="1184607"/>
    <lineage>
        <taxon>Bacteria</taxon>
        <taxon>Bacillati</taxon>
        <taxon>Actinomycetota</taxon>
        <taxon>Actinomycetes</taxon>
        <taxon>Micrococcales</taxon>
        <taxon>Dermatophilaceae</taxon>
        <taxon>Austwickia</taxon>
    </lineage>
</organism>
<dbReference type="eggNOG" id="COG2148">
    <property type="taxonomic scope" value="Bacteria"/>
</dbReference>
<evidence type="ECO:0000313" key="4">
    <source>
        <dbReference type="Proteomes" id="UP000008495"/>
    </source>
</evidence>
<dbReference type="eggNOG" id="COG1922">
    <property type="taxonomic scope" value="Bacteria"/>
</dbReference>
<dbReference type="OrthoDB" id="9771846at2"/>
<comment type="caution">
    <text evidence="3">The sequence shown here is derived from an EMBL/GenBank/DDBJ whole genome shotgun (WGS) entry which is preliminary data.</text>
</comment>
<dbReference type="AlphaFoldDB" id="K6W4H3"/>
<protein>
    <submittedName>
        <fullName evidence="3">Putative glycosyltransferase</fullName>
    </submittedName>
</protein>
<keyword evidence="4" id="KW-1185">Reference proteome</keyword>
<gene>
    <name evidence="3" type="ORF">AUCHE_02_00680</name>
</gene>
<proteinExistence type="predicted"/>
<dbReference type="RefSeq" id="WP_006501458.1">
    <property type="nucleotide sequence ID" value="NZ_BAGZ01000002.1"/>
</dbReference>